<dbReference type="Proteomes" id="UP000321085">
    <property type="component" value="Unassembled WGS sequence"/>
</dbReference>
<gene>
    <name evidence="1" type="ORF">MAE02_44140</name>
</gene>
<name>A0A512BXN5_9HYPH</name>
<sequence length="88" mass="9439">MKILRPLATELDSLAVLPEKLSSDKKSLVAVKAECHDGALSVKSALLSVFAIRGTTRLGPARGKDFRCLMARFGDLPVLIGELPLKPP</sequence>
<comment type="caution">
    <text evidence="1">The sequence shown here is derived from an EMBL/GenBank/DDBJ whole genome shotgun (WGS) entry which is preliminary data.</text>
</comment>
<reference evidence="1 2" key="1">
    <citation type="submission" date="2019-07" db="EMBL/GenBank/DDBJ databases">
        <title>Whole genome shotgun sequence of Microvirga aerophila NBRC 106136.</title>
        <authorList>
            <person name="Hosoyama A."/>
            <person name="Uohara A."/>
            <person name="Ohji S."/>
            <person name="Ichikawa N."/>
        </authorList>
    </citation>
    <scope>NUCLEOTIDE SEQUENCE [LARGE SCALE GENOMIC DNA]</scope>
    <source>
        <strain evidence="1 2">NBRC 106136</strain>
    </source>
</reference>
<dbReference type="EMBL" id="BJYU01000072">
    <property type="protein sequence ID" value="GEO16718.1"/>
    <property type="molecule type" value="Genomic_DNA"/>
</dbReference>
<accession>A0A512BXN5</accession>
<protein>
    <submittedName>
        <fullName evidence="1">Uncharacterized protein</fullName>
    </submittedName>
</protein>
<evidence type="ECO:0000313" key="2">
    <source>
        <dbReference type="Proteomes" id="UP000321085"/>
    </source>
</evidence>
<dbReference type="AlphaFoldDB" id="A0A512BXN5"/>
<evidence type="ECO:0000313" key="1">
    <source>
        <dbReference type="EMBL" id="GEO16718.1"/>
    </source>
</evidence>
<keyword evidence="2" id="KW-1185">Reference proteome</keyword>
<organism evidence="1 2">
    <name type="scientific">Microvirga aerophila</name>
    <dbReference type="NCBI Taxonomy" id="670291"/>
    <lineage>
        <taxon>Bacteria</taxon>
        <taxon>Pseudomonadati</taxon>
        <taxon>Pseudomonadota</taxon>
        <taxon>Alphaproteobacteria</taxon>
        <taxon>Hyphomicrobiales</taxon>
        <taxon>Methylobacteriaceae</taxon>
        <taxon>Microvirga</taxon>
    </lineage>
</organism>
<proteinExistence type="predicted"/>